<protein>
    <submittedName>
        <fullName evidence="1">Uncharacterized protein</fullName>
    </submittedName>
</protein>
<accession>D9MNZ0</accession>
<name>D9MNZ0_9BACT</name>
<sequence>MVRLQIYCTALIYSLSLFTKDIENLSVFKHKASYKGVKGASSCPGGSPPPCRIGV</sequence>
<gene>
    <name evidence="1" type="ORF">LW2_0040</name>
</gene>
<evidence type="ECO:0000313" key="1">
    <source>
        <dbReference type="EMBL" id="ADI87679.1"/>
    </source>
</evidence>
<dbReference type="AlphaFoldDB" id="D9MNZ0"/>
<reference evidence="1" key="1">
    <citation type="journal article" date="2011" name="Appl. Environ. Microbiol.">
        <title>Metagenomic analysis reveals unexpected subgenomic diversity of magnetotactic bacteria within the phylum Nitrospirae.</title>
        <authorList>
            <person name="Lin W."/>
            <person name="Jogler C."/>
            <person name="Schuler D."/>
            <person name="Pan Y."/>
        </authorList>
    </citation>
    <scope>NUCLEOTIDE SEQUENCE</scope>
</reference>
<dbReference type="EMBL" id="HM454280">
    <property type="protein sequence ID" value="ADI87679.1"/>
    <property type="molecule type" value="Genomic_DNA"/>
</dbReference>
<organism evidence="1">
    <name type="scientific">uncultured Nitrospirae bacterium MY2-3C</name>
    <dbReference type="NCBI Taxonomy" id="798577"/>
    <lineage>
        <taxon>Bacteria</taxon>
        <taxon>Pseudomonadati</taxon>
        <taxon>Nitrospirota</taxon>
        <taxon>environmental samples</taxon>
    </lineage>
</organism>
<proteinExistence type="predicted"/>